<sequence>MILFENSILTLDYDPASDILDVAYPDLHDFMLSEIKHNIDILVDNVKHYDVKRLLLDSSRTVISVREEEGREISIYLATGLQTSRVEKVARLHSLNFTVETRAQGNIQHIQTTLSLPFQLQNFTSKPKAVEWLQHSDQL</sequence>
<dbReference type="EMBL" id="JBHUHV010000009">
    <property type="protein sequence ID" value="MFD2065804.1"/>
    <property type="molecule type" value="Genomic_DNA"/>
</dbReference>
<accession>A0ABW4WTP6</accession>
<organism evidence="1 2">
    <name type="scientific">Pontibacter silvestris</name>
    <dbReference type="NCBI Taxonomy" id="2305183"/>
    <lineage>
        <taxon>Bacteria</taxon>
        <taxon>Pseudomonadati</taxon>
        <taxon>Bacteroidota</taxon>
        <taxon>Cytophagia</taxon>
        <taxon>Cytophagales</taxon>
        <taxon>Hymenobacteraceae</taxon>
        <taxon>Pontibacter</taxon>
    </lineage>
</organism>
<keyword evidence="2" id="KW-1185">Reference proteome</keyword>
<evidence type="ECO:0000313" key="2">
    <source>
        <dbReference type="Proteomes" id="UP001597369"/>
    </source>
</evidence>
<protein>
    <submittedName>
        <fullName evidence="1">Uncharacterized protein</fullName>
    </submittedName>
</protein>
<dbReference type="RefSeq" id="WP_229962570.1">
    <property type="nucleotide sequence ID" value="NZ_JAJJWI010000026.1"/>
</dbReference>
<dbReference type="Proteomes" id="UP001597369">
    <property type="component" value="Unassembled WGS sequence"/>
</dbReference>
<evidence type="ECO:0000313" key="1">
    <source>
        <dbReference type="EMBL" id="MFD2065804.1"/>
    </source>
</evidence>
<reference evidence="2" key="1">
    <citation type="journal article" date="2019" name="Int. J. Syst. Evol. Microbiol.">
        <title>The Global Catalogue of Microorganisms (GCM) 10K type strain sequencing project: providing services to taxonomists for standard genome sequencing and annotation.</title>
        <authorList>
            <consortium name="The Broad Institute Genomics Platform"/>
            <consortium name="The Broad Institute Genome Sequencing Center for Infectious Disease"/>
            <person name="Wu L."/>
            <person name="Ma J."/>
        </authorList>
    </citation>
    <scope>NUCLEOTIDE SEQUENCE [LARGE SCALE GENOMIC DNA]</scope>
    <source>
        <strain evidence="2">JCM 16545</strain>
    </source>
</reference>
<comment type="caution">
    <text evidence="1">The sequence shown here is derived from an EMBL/GenBank/DDBJ whole genome shotgun (WGS) entry which is preliminary data.</text>
</comment>
<name>A0ABW4WTP6_9BACT</name>
<gene>
    <name evidence="1" type="ORF">ACFSKU_02840</name>
</gene>
<proteinExistence type="predicted"/>